<name>A0AAV7N3W4_PLEWA</name>
<organism evidence="1 2">
    <name type="scientific">Pleurodeles waltl</name>
    <name type="common">Iberian ribbed newt</name>
    <dbReference type="NCBI Taxonomy" id="8319"/>
    <lineage>
        <taxon>Eukaryota</taxon>
        <taxon>Metazoa</taxon>
        <taxon>Chordata</taxon>
        <taxon>Craniata</taxon>
        <taxon>Vertebrata</taxon>
        <taxon>Euteleostomi</taxon>
        <taxon>Amphibia</taxon>
        <taxon>Batrachia</taxon>
        <taxon>Caudata</taxon>
        <taxon>Salamandroidea</taxon>
        <taxon>Salamandridae</taxon>
        <taxon>Pleurodelinae</taxon>
        <taxon>Pleurodeles</taxon>
    </lineage>
</organism>
<sequence>MENEKYGCTCIAQDTYELQVHPSSHLVGRHWPLAGAATDFHHHCAKEDNSKHPASISSAKEPQFCSVTLRSLICVLLLQRATQRRSTSETPWLHSVQNLKRPPPMCPLTLLLCLEQLLFLLLQPPTAQAPEDHEVRILLLVVGNQQLHHIAGQGGLLELRLAQGALGWVLSGIQQQLEGVALTGRQGLQGV</sequence>
<keyword evidence="2" id="KW-1185">Reference proteome</keyword>
<proteinExistence type="predicted"/>
<dbReference type="Proteomes" id="UP001066276">
    <property type="component" value="Chromosome 9"/>
</dbReference>
<gene>
    <name evidence="1" type="ORF">NDU88_008045</name>
</gene>
<dbReference type="AlphaFoldDB" id="A0AAV7N3W4"/>
<dbReference type="EMBL" id="JANPWB010000013">
    <property type="protein sequence ID" value="KAJ1110697.1"/>
    <property type="molecule type" value="Genomic_DNA"/>
</dbReference>
<reference evidence="1" key="1">
    <citation type="journal article" date="2022" name="bioRxiv">
        <title>Sequencing and chromosome-scale assembly of the giantPleurodeles waltlgenome.</title>
        <authorList>
            <person name="Brown T."/>
            <person name="Elewa A."/>
            <person name="Iarovenko S."/>
            <person name="Subramanian E."/>
            <person name="Araus A.J."/>
            <person name="Petzold A."/>
            <person name="Susuki M."/>
            <person name="Suzuki K.-i.T."/>
            <person name="Hayashi T."/>
            <person name="Toyoda A."/>
            <person name="Oliveira C."/>
            <person name="Osipova E."/>
            <person name="Leigh N.D."/>
            <person name="Simon A."/>
            <person name="Yun M.H."/>
        </authorList>
    </citation>
    <scope>NUCLEOTIDE SEQUENCE</scope>
    <source>
        <strain evidence="1">20211129_DDA</strain>
        <tissue evidence="1">Liver</tissue>
    </source>
</reference>
<evidence type="ECO:0000313" key="2">
    <source>
        <dbReference type="Proteomes" id="UP001066276"/>
    </source>
</evidence>
<evidence type="ECO:0000313" key="1">
    <source>
        <dbReference type="EMBL" id="KAJ1110697.1"/>
    </source>
</evidence>
<accession>A0AAV7N3W4</accession>
<comment type="caution">
    <text evidence="1">The sequence shown here is derived from an EMBL/GenBank/DDBJ whole genome shotgun (WGS) entry which is preliminary data.</text>
</comment>
<protein>
    <submittedName>
        <fullName evidence="1">Uncharacterized protein</fullName>
    </submittedName>
</protein>